<evidence type="ECO:0000259" key="10">
    <source>
        <dbReference type="PROSITE" id="PS51710"/>
    </source>
</evidence>
<evidence type="ECO:0000256" key="1">
    <source>
        <dbReference type="ARBA" id="ARBA00001946"/>
    </source>
</evidence>
<feature type="binding site" evidence="9">
    <location>
        <position position="192"/>
    </location>
    <ligand>
        <name>Mg(2+)</name>
        <dbReference type="ChEBI" id="CHEBI:18420"/>
    </ligand>
</feature>
<dbReference type="GO" id="GO:0042254">
    <property type="term" value="P:ribosome biogenesis"/>
    <property type="evidence" value="ECO:0007669"/>
    <property type="project" value="UniProtKB-UniRule"/>
</dbReference>
<dbReference type="GO" id="GO:0003924">
    <property type="term" value="F:GTPase activity"/>
    <property type="evidence" value="ECO:0007669"/>
    <property type="project" value="UniProtKB-UniRule"/>
</dbReference>
<keyword evidence="4 9" id="KW-0479">Metal-binding</keyword>
<dbReference type="CDD" id="cd01898">
    <property type="entry name" value="Obg"/>
    <property type="match status" value="1"/>
</dbReference>
<sequence length="430" mass="47049">MFIDTASIMVKGGDGGRGAATFRREKYVPKGGPDGGNGGAGGSVILEATTHDNTLLRYKYNRHFRAENGVNGAKRNCHGRRGEDLVIRVPIGTVVKDSATGKVIVDMAEDGARFAVASGGRGGHGNLHFKCSSRPVPTFAEIGEPGEEKNIFLELKLMADVGLVGFPNAGKSTFLGRVSNARPKVADYPFTTVSPILGAVSLDMDRALVVADLPGLIEGAAEGLGLGHQFLKHVERTGVVLHLIDIEEVDLEKPLERYMAIRQELSRYSEKLASKPEVVAFNKLEYELGEEMEQMLRLALGDREVHFISGLSGKGVPELLETLWRTCRDYRENCPDGAAEPVVKRFTYEPPYIITRDDDGSYYVTGSAIERLAKMTDFTNIEATMRFDRIIKRLGILAALRKKGVQVGDWVSIAGVDLTWQDGMESEYGR</sequence>
<dbReference type="SUPFAM" id="SSF82051">
    <property type="entry name" value="Obg GTP-binding protein N-terminal domain"/>
    <property type="match status" value="1"/>
</dbReference>
<gene>
    <name evidence="9" type="primary">obg</name>
    <name evidence="13" type="ORF">CVV64_03655</name>
</gene>
<dbReference type="InterPro" id="IPR036726">
    <property type="entry name" value="GTP1_OBG_dom_sf"/>
</dbReference>
<evidence type="ECO:0000256" key="9">
    <source>
        <dbReference type="HAMAP-Rule" id="MF_01454"/>
    </source>
</evidence>
<dbReference type="EC" id="3.6.5.-" evidence="9"/>
<feature type="binding site" evidence="9">
    <location>
        <begin position="309"/>
        <end position="311"/>
    </location>
    <ligand>
        <name>GTP</name>
        <dbReference type="ChEBI" id="CHEBI:37565"/>
    </ligand>
</feature>
<keyword evidence="3 9" id="KW-0963">Cytoplasm</keyword>
<dbReference type="GO" id="GO:0005525">
    <property type="term" value="F:GTP binding"/>
    <property type="evidence" value="ECO:0007669"/>
    <property type="project" value="UniProtKB-UniRule"/>
</dbReference>
<dbReference type="Proteomes" id="UP000233256">
    <property type="component" value="Unassembled WGS sequence"/>
</dbReference>
<dbReference type="InterPro" id="IPR045086">
    <property type="entry name" value="OBG_GTPase"/>
</dbReference>
<dbReference type="PROSITE" id="PS51881">
    <property type="entry name" value="OCT"/>
    <property type="match status" value="1"/>
</dbReference>
<organism evidence="13 14">
    <name type="scientific">Candidatus Wallbacteria bacterium HGW-Wallbacteria-1</name>
    <dbReference type="NCBI Taxonomy" id="2013854"/>
    <lineage>
        <taxon>Bacteria</taxon>
        <taxon>Candidatus Walliibacteriota</taxon>
    </lineage>
</organism>
<comment type="subunit">
    <text evidence="9">Monomer.</text>
</comment>
<dbReference type="HAMAP" id="MF_01454">
    <property type="entry name" value="GTPase_Obg"/>
    <property type="match status" value="1"/>
</dbReference>
<name>A0A2N1PTX2_9BACT</name>
<evidence type="ECO:0000256" key="2">
    <source>
        <dbReference type="ARBA" id="ARBA00007699"/>
    </source>
</evidence>
<dbReference type="Pfam" id="PF09269">
    <property type="entry name" value="DUF1967"/>
    <property type="match status" value="1"/>
</dbReference>
<dbReference type="FunFam" id="2.70.210.12:FF:000001">
    <property type="entry name" value="GTPase Obg"/>
    <property type="match status" value="1"/>
</dbReference>
<proteinExistence type="inferred from homology"/>
<dbReference type="PANTHER" id="PTHR11702:SF31">
    <property type="entry name" value="MITOCHONDRIAL RIBOSOME-ASSOCIATED GTPASE 2"/>
    <property type="match status" value="1"/>
</dbReference>
<evidence type="ECO:0000256" key="6">
    <source>
        <dbReference type="ARBA" id="ARBA00022801"/>
    </source>
</evidence>
<keyword evidence="5 9" id="KW-0547">Nucleotide-binding</keyword>
<dbReference type="NCBIfam" id="NF008956">
    <property type="entry name" value="PRK12299.1"/>
    <property type="match status" value="1"/>
</dbReference>
<dbReference type="InterPro" id="IPR031167">
    <property type="entry name" value="G_OBG"/>
</dbReference>
<dbReference type="NCBIfam" id="TIGR02729">
    <property type="entry name" value="Obg_CgtA"/>
    <property type="match status" value="1"/>
</dbReference>
<keyword evidence="7 9" id="KW-0460">Magnesium</keyword>
<dbReference type="GO" id="GO:0000287">
    <property type="term" value="F:magnesium ion binding"/>
    <property type="evidence" value="ECO:0007669"/>
    <property type="project" value="InterPro"/>
</dbReference>
<dbReference type="InterPro" id="IPR014100">
    <property type="entry name" value="GTP-bd_Obg/CgtA"/>
</dbReference>
<evidence type="ECO:0000259" key="12">
    <source>
        <dbReference type="PROSITE" id="PS51883"/>
    </source>
</evidence>
<evidence type="ECO:0000256" key="7">
    <source>
        <dbReference type="ARBA" id="ARBA00022842"/>
    </source>
</evidence>
<comment type="similarity">
    <text evidence="2 9">Belongs to the TRAFAC class OBG-HflX-like GTPase superfamily. OBG GTPase family.</text>
</comment>
<feature type="binding site" evidence="9">
    <location>
        <begin position="165"/>
        <end position="172"/>
    </location>
    <ligand>
        <name>GTP</name>
        <dbReference type="ChEBI" id="CHEBI:37565"/>
    </ligand>
</feature>
<protein>
    <recommendedName>
        <fullName evidence="9">GTPase Obg</fullName>
        <ecNumber evidence="9">3.6.5.-</ecNumber>
    </recommendedName>
    <alternativeName>
        <fullName evidence="9">GTP-binding protein Obg</fullName>
    </alternativeName>
</protein>
<dbReference type="PROSITE" id="PS51883">
    <property type="entry name" value="OBG"/>
    <property type="match status" value="1"/>
</dbReference>
<dbReference type="PRINTS" id="PR00326">
    <property type="entry name" value="GTP1OBG"/>
</dbReference>
<comment type="cofactor">
    <cofactor evidence="1 9">
        <name>Mg(2+)</name>
        <dbReference type="ChEBI" id="CHEBI:18420"/>
    </cofactor>
</comment>
<dbReference type="NCBIfam" id="NF008954">
    <property type="entry name" value="PRK12296.1"/>
    <property type="match status" value="1"/>
</dbReference>
<feature type="domain" description="Obg" evidence="12">
    <location>
        <begin position="1"/>
        <end position="158"/>
    </location>
</feature>
<comment type="function">
    <text evidence="9">An essential GTPase which binds GTP, GDP and possibly (p)ppGpp with moderate affinity, with high nucleotide exchange rates and a fairly low GTP hydrolysis rate. Plays a role in control of the cell cycle, stress response, ribosome biogenesis and in those bacteria that undergo differentiation, in morphogenesis control.</text>
</comment>
<dbReference type="AlphaFoldDB" id="A0A2N1PTX2"/>
<feature type="binding site" evidence="9">
    <location>
        <position position="172"/>
    </location>
    <ligand>
        <name>Mg(2+)</name>
        <dbReference type="ChEBI" id="CHEBI:18420"/>
    </ligand>
</feature>
<dbReference type="NCBIfam" id="NF008955">
    <property type="entry name" value="PRK12297.1"/>
    <property type="match status" value="1"/>
</dbReference>
<dbReference type="PANTHER" id="PTHR11702">
    <property type="entry name" value="DEVELOPMENTALLY REGULATED GTP-BINDING PROTEIN-RELATED"/>
    <property type="match status" value="1"/>
</dbReference>
<evidence type="ECO:0000259" key="11">
    <source>
        <dbReference type="PROSITE" id="PS51881"/>
    </source>
</evidence>
<keyword evidence="8 9" id="KW-0342">GTP-binding</keyword>
<comment type="subcellular location">
    <subcellularLocation>
        <location evidence="9">Cytoplasm</location>
    </subcellularLocation>
</comment>
<dbReference type="InterPro" id="IPR006073">
    <property type="entry name" value="GTP-bd"/>
</dbReference>
<dbReference type="SUPFAM" id="SSF102741">
    <property type="entry name" value="Obg GTP-binding protein C-terminal domain"/>
    <property type="match status" value="1"/>
</dbReference>
<evidence type="ECO:0000313" key="13">
    <source>
        <dbReference type="EMBL" id="PKK91770.1"/>
    </source>
</evidence>
<feature type="domain" description="OCT" evidence="11">
    <location>
        <begin position="344"/>
        <end position="422"/>
    </location>
</feature>
<feature type="domain" description="OBG-type G" evidence="10">
    <location>
        <begin position="159"/>
        <end position="328"/>
    </location>
</feature>
<comment type="caution">
    <text evidence="13">The sequence shown here is derived from an EMBL/GenBank/DDBJ whole genome shotgun (WGS) entry which is preliminary data.</text>
</comment>
<dbReference type="SUPFAM" id="SSF52540">
    <property type="entry name" value="P-loop containing nucleoside triphosphate hydrolases"/>
    <property type="match status" value="1"/>
</dbReference>
<dbReference type="PROSITE" id="PS00905">
    <property type="entry name" value="GTP1_OBG"/>
    <property type="match status" value="1"/>
</dbReference>
<dbReference type="Gene3D" id="2.70.210.12">
    <property type="entry name" value="GTP1/OBG domain"/>
    <property type="match status" value="1"/>
</dbReference>
<dbReference type="InterPro" id="IPR036346">
    <property type="entry name" value="GTP-bd_prot_GTP1/OBG_C_sf"/>
</dbReference>
<accession>A0A2N1PTX2</accession>
<evidence type="ECO:0000256" key="8">
    <source>
        <dbReference type="ARBA" id="ARBA00023134"/>
    </source>
</evidence>
<dbReference type="Gene3D" id="3.30.300.350">
    <property type="entry name" value="GTP-binding protein OBG, C-terminal domain"/>
    <property type="match status" value="1"/>
</dbReference>
<comment type="caution">
    <text evidence="9">Lacks conserved residue(s) required for the propagation of feature annotation.</text>
</comment>
<evidence type="ECO:0000256" key="5">
    <source>
        <dbReference type="ARBA" id="ARBA00022741"/>
    </source>
</evidence>
<evidence type="ECO:0000313" key="14">
    <source>
        <dbReference type="Proteomes" id="UP000233256"/>
    </source>
</evidence>
<dbReference type="Gene3D" id="3.40.50.300">
    <property type="entry name" value="P-loop containing nucleotide triphosphate hydrolases"/>
    <property type="match status" value="1"/>
</dbReference>
<dbReference type="Pfam" id="PF01018">
    <property type="entry name" value="GTP1_OBG"/>
    <property type="match status" value="1"/>
</dbReference>
<dbReference type="EMBL" id="PGXC01000002">
    <property type="protein sequence ID" value="PKK91770.1"/>
    <property type="molecule type" value="Genomic_DNA"/>
</dbReference>
<dbReference type="InterPro" id="IPR006169">
    <property type="entry name" value="GTP1_OBG_dom"/>
</dbReference>
<evidence type="ECO:0000256" key="3">
    <source>
        <dbReference type="ARBA" id="ARBA00022490"/>
    </source>
</evidence>
<dbReference type="InterPro" id="IPR006074">
    <property type="entry name" value="GTP1-OBG_CS"/>
</dbReference>
<reference evidence="13 14" key="1">
    <citation type="journal article" date="2017" name="ISME J.">
        <title>Potential for microbial H2 and metal transformations associated with novel bacteria and archaea in deep terrestrial subsurface sediments.</title>
        <authorList>
            <person name="Hernsdorf A.W."/>
            <person name="Amano Y."/>
            <person name="Miyakawa K."/>
            <person name="Ise K."/>
            <person name="Suzuki Y."/>
            <person name="Anantharaman K."/>
            <person name="Probst A."/>
            <person name="Burstein D."/>
            <person name="Thomas B.C."/>
            <person name="Banfield J.F."/>
        </authorList>
    </citation>
    <scope>NUCLEOTIDE SEQUENCE [LARGE SCALE GENOMIC DNA]</scope>
    <source>
        <strain evidence="13">HGW-Wallbacteria-1</strain>
    </source>
</reference>
<keyword evidence="6 9" id="KW-0378">Hydrolase</keyword>
<feature type="binding site" evidence="9">
    <location>
        <begin position="282"/>
        <end position="285"/>
    </location>
    <ligand>
        <name>GTP</name>
        <dbReference type="ChEBI" id="CHEBI:37565"/>
    </ligand>
</feature>
<dbReference type="NCBIfam" id="TIGR03595">
    <property type="entry name" value="Obg_CgtA_exten"/>
    <property type="match status" value="1"/>
</dbReference>
<dbReference type="Pfam" id="PF01926">
    <property type="entry name" value="MMR_HSR1"/>
    <property type="match status" value="1"/>
</dbReference>
<dbReference type="GO" id="GO:0005737">
    <property type="term" value="C:cytoplasm"/>
    <property type="evidence" value="ECO:0007669"/>
    <property type="project" value="UniProtKB-SubCell"/>
</dbReference>
<feature type="binding site" evidence="9">
    <location>
        <begin position="212"/>
        <end position="215"/>
    </location>
    <ligand>
        <name>GTP</name>
        <dbReference type="ChEBI" id="CHEBI:37565"/>
    </ligand>
</feature>
<dbReference type="InterPro" id="IPR027417">
    <property type="entry name" value="P-loop_NTPase"/>
</dbReference>
<dbReference type="PROSITE" id="PS51710">
    <property type="entry name" value="G_OBG"/>
    <property type="match status" value="1"/>
</dbReference>
<dbReference type="InterPro" id="IPR015349">
    <property type="entry name" value="OCT_dom"/>
</dbReference>
<evidence type="ECO:0000256" key="4">
    <source>
        <dbReference type="ARBA" id="ARBA00022723"/>
    </source>
</evidence>